<proteinExistence type="predicted"/>
<reference evidence="2 3" key="1">
    <citation type="submission" date="2017-03" db="EMBL/GenBank/DDBJ databases">
        <title>Genome Survey of Euroglyphus maynei.</title>
        <authorList>
            <person name="Arlian L.G."/>
            <person name="Morgan M.S."/>
            <person name="Rider S.D."/>
        </authorList>
    </citation>
    <scope>NUCLEOTIDE SEQUENCE [LARGE SCALE GENOMIC DNA]</scope>
    <source>
        <strain evidence="2">Arlian Lab</strain>
        <tissue evidence="2">Whole body</tissue>
    </source>
</reference>
<sequence>MSKSSSGNSSGGSGGSSHHGLSSLSSSTTKTPSPAHLNNPTYHHGTGRSPYNYNPLTAPPPPPPPTLTKHRNSSSGHPDSPHTNFNAAHTSSSKSTASLNNRAISSASSPNLAYQDLRHSSSSSSKHNQIIPPNVPSPVSNHQVVGDNGNSNSGNNVVLTKEQILLQKQLATLKQAMRKH</sequence>
<gene>
    <name evidence="2" type="ORF">BLA29_008954</name>
</gene>
<feature type="compositionally biased region" description="Low complexity" evidence="1">
    <location>
        <begin position="18"/>
        <end position="27"/>
    </location>
</feature>
<evidence type="ECO:0000313" key="3">
    <source>
        <dbReference type="Proteomes" id="UP000194236"/>
    </source>
</evidence>
<feature type="region of interest" description="Disordered" evidence="1">
    <location>
        <begin position="1"/>
        <end position="137"/>
    </location>
</feature>
<organism evidence="2 3">
    <name type="scientific">Euroglyphus maynei</name>
    <name type="common">Mayne's house dust mite</name>
    <dbReference type="NCBI Taxonomy" id="6958"/>
    <lineage>
        <taxon>Eukaryota</taxon>
        <taxon>Metazoa</taxon>
        <taxon>Ecdysozoa</taxon>
        <taxon>Arthropoda</taxon>
        <taxon>Chelicerata</taxon>
        <taxon>Arachnida</taxon>
        <taxon>Acari</taxon>
        <taxon>Acariformes</taxon>
        <taxon>Sarcoptiformes</taxon>
        <taxon>Astigmata</taxon>
        <taxon>Psoroptidia</taxon>
        <taxon>Analgoidea</taxon>
        <taxon>Pyroglyphidae</taxon>
        <taxon>Pyroglyphinae</taxon>
        <taxon>Euroglyphus</taxon>
    </lineage>
</organism>
<feature type="compositionally biased region" description="Polar residues" evidence="1">
    <location>
        <begin position="73"/>
        <end position="86"/>
    </location>
</feature>
<feature type="compositionally biased region" description="Polar residues" evidence="1">
    <location>
        <begin position="99"/>
        <end position="112"/>
    </location>
</feature>
<evidence type="ECO:0000256" key="1">
    <source>
        <dbReference type="SAM" id="MobiDB-lite"/>
    </source>
</evidence>
<feature type="non-terminal residue" evidence="2">
    <location>
        <position position="180"/>
    </location>
</feature>
<comment type="caution">
    <text evidence="2">The sequence shown here is derived from an EMBL/GenBank/DDBJ whole genome shotgun (WGS) entry which is preliminary data.</text>
</comment>
<name>A0A1Y3BQP6_EURMA</name>
<keyword evidence="3" id="KW-1185">Reference proteome</keyword>
<dbReference type="AlphaFoldDB" id="A0A1Y3BQP6"/>
<feature type="compositionally biased region" description="Polar residues" evidence="1">
    <location>
        <begin position="28"/>
        <end position="41"/>
    </location>
</feature>
<accession>A0A1Y3BQP6</accession>
<dbReference type="Proteomes" id="UP000194236">
    <property type="component" value="Unassembled WGS sequence"/>
</dbReference>
<evidence type="ECO:0000313" key="2">
    <source>
        <dbReference type="EMBL" id="OTF81926.1"/>
    </source>
</evidence>
<feature type="compositionally biased region" description="Pro residues" evidence="1">
    <location>
        <begin position="57"/>
        <end position="66"/>
    </location>
</feature>
<dbReference type="EMBL" id="MUJZ01011062">
    <property type="protein sequence ID" value="OTF81926.1"/>
    <property type="molecule type" value="Genomic_DNA"/>
</dbReference>
<protein>
    <submittedName>
        <fullName evidence="2">Uncharacterized protein</fullName>
    </submittedName>
</protein>
<feature type="compositionally biased region" description="Low complexity" evidence="1">
    <location>
        <begin position="87"/>
        <end position="98"/>
    </location>
</feature>